<protein>
    <submittedName>
        <fullName evidence="14">Polyketide synthase</fullName>
    </submittedName>
</protein>
<dbReference type="Pfam" id="PF16197">
    <property type="entry name" value="KAsynt_C_assoc"/>
    <property type="match status" value="1"/>
</dbReference>
<dbReference type="InterPro" id="IPR042099">
    <property type="entry name" value="ANL_N_sf"/>
</dbReference>
<keyword evidence="4" id="KW-0489">Methyltransferase</keyword>
<dbReference type="SUPFAM" id="SSF51735">
    <property type="entry name" value="NAD(P)-binding Rossmann-fold domains"/>
    <property type="match status" value="2"/>
</dbReference>
<dbReference type="SMART" id="SM00822">
    <property type="entry name" value="PKS_KR"/>
    <property type="match status" value="1"/>
</dbReference>
<dbReference type="PROSITE" id="PS52019">
    <property type="entry name" value="PKS_MFAS_DH"/>
    <property type="match status" value="1"/>
</dbReference>
<dbReference type="InterPro" id="IPR029063">
    <property type="entry name" value="SAM-dependent_MTases_sf"/>
</dbReference>
<dbReference type="Gene3D" id="3.30.559.10">
    <property type="entry name" value="Chloramphenicol acetyltransferase-like domain"/>
    <property type="match status" value="2"/>
</dbReference>
<dbReference type="PROSITE" id="PS00012">
    <property type="entry name" value="PHOSPHOPANTETHEINE"/>
    <property type="match status" value="1"/>
</dbReference>
<name>A0A1P8NTK5_PESMI</name>
<dbReference type="GO" id="GO:0016874">
    <property type="term" value="F:ligase activity"/>
    <property type="evidence" value="ECO:0007669"/>
    <property type="project" value="UniProtKB-KW"/>
</dbReference>
<dbReference type="InterPro" id="IPR020845">
    <property type="entry name" value="AMP-binding_CS"/>
</dbReference>
<dbReference type="SUPFAM" id="SSF56801">
    <property type="entry name" value="Acetyl-CoA synthetase-like"/>
    <property type="match status" value="1"/>
</dbReference>
<dbReference type="InterPro" id="IPR020807">
    <property type="entry name" value="PKS_DH"/>
</dbReference>
<dbReference type="CDD" id="cd00833">
    <property type="entry name" value="PKS"/>
    <property type="match status" value="1"/>
</dbReference>
<dbReference type="GO" id="GO:0016491">
    <property type="term" value="F:oxidoreductase activity"/>
    <property type="evidence" value="ECO:0007669"/>
    <property type="project" value="UniProtKB-KW"/>
</dbReference>
<dbReference type="SUPFAM" id="SSF55048">
    <property type="entry name" value="Probable ACP-binding domain of malonyl-CoA ACP transacylase"/>
    <property type="match status" value="1"/>
</dbReference>
<keyword evidence="8" id="KW-0511">Multifunctional enzyme</keyword>
<dbReference type="InterPro" id="IPR016035">
    <property type="entry name" value="Acyl_Trfase/lysoPLipase"/>
</dbReference>
<feature type="region of interest" description="N-terminal hotdog fold" evidence="9">
    <location>
        <begin position="949"/>
        <end position="1090"/>
    </location>
</feature>
<feature type="region of interest" description="Disordered" evidence="10">
    <location>
        <begin position="2519"/>
        <end position="2575"/>
    </location>
</feature>
<feature type="compositionally biased region" description="Polar residues" evidence="10">
    <location>
        <begin position="2552"/>
        <end position="2564"/>
    </location>
</feature>
<dbReference type="Pfam" id="PF07993">
    <property type="entry name" value="NAD_binding_4"/>
    <property type="match status" value="1"/>
</dbReference>
<dbReference type="GO" id="GO:0006633">
    <property type="term" value="P:fatty acid biosynthetic process"/>
    <property type="evidence" value="ECO:0007669"/>
    <property type="project" value="InterPro"/>
</dbReference>
<proteinExistence type="evidence at transcript level"/>
<dbReference type="InterPro" id="IPR036736">
    <property type="entry name" value="ACP-like_sf"/>
</dbReference>
<dbReference type="Gene3D" id="3.40.47.10">
    <property type="match status" value="1"/>
</dbReference>
<dbReference type="InterPro" id="IPR050091">
    <property type="entry name" value="PKS_NRPS_Biosynth_Enz"/>
</dbReference>
<dbReference type="InterPro" id="IPR057326">
    <property type="entry name" value="KR_dom"/>
</dbReference>
<evidence type="ECO:0000256" key="8">
    <source>
        <dbReference type="ARBA" id="ARBA00023268"/>
    </source>
</evidence>
<dbReference type="SMART" id="SM00825">
    <property type="entry name" value="PKS_KS"/>
    <property type="match status" value="1"/>
</dbReference>
<feature type="active site" description="Proton acceptor; for dehydratase activity" evidence="9">
    <location>
        <position position="981"/>
    </location>
</feature>
<dbReference type="PROSITE" id="PS50075">
    <property type="entry name" value="CARRIER"/>
    <property type="match status" value="2"/>
</dbReference>
<feature type="domain" description="Carrier" evidence="11">
    <location>
        <begin position="2418"/>
        <end position="2496"/>
    </location>
</feature>
<dbReference type="Pfam" id="PF21089">
    <property type="entry name" value="PKS_DH_N"/>
    <property type="match status" value="1"/>
</dbReference>
<dbReference type="InterPro" id="IPR020806">
    <property type="entry name" value="PKS_PP-bd"/>
</dbReference>
<dbReference type="FunFam" id="3.40.47.10:FF:000019">
    <property type="entry name" value="Polyketide synthase type I"/>
    <property type="match status" value="1"/>
</dbReference>
<dbReference type="InterPro" id="IPR001242">
    <property type="entry name" value="Condensation_dom"/>
</dbReference>
<dbReference type="SUPFAM" id="SSF53335">
    <property type="entry name" value="S-adenosyl-L-methionine-dependent methyltransferases"/>
    <property type="match status" value="1"/>
</dbReference>
<dbReference type="CDD" id="cd19532">
    <property type="entry name" value="C_PKS-NRPS"/>
    <property type="match status" value="1"/>
</dbReference>
<dbReference type="InterPro" id="IPR020841">
    <property type="entry name" value="PKS_Beta-ketoAc_synthase_dom"/>
</dbReference>
<dbReference type="Pfam" id="PF08659">
    <property type="entry name" value="KR"/>
    <property type="match status" value="1"/>
</dbReference>
<evidence type="ECO:0000256" key="10">
    <source>
        <dbReference type="SAM" id="MobiDB-lite"/>
    </source>
</evidence>
<dbReference type="InterPro" id="IPR049900">
    <property type="entry name" value="PKS_mFAS_DH"/>
</dbReference>
<dbReference type="PANTHER" id="PTHR43775:SF20">
    <property type="entry name" value="HYBRID PKS-NRPS SYNTHETASE APDA"/>
    <property type="match status" value="1"/>
</dbReference>
<evidence type="ECO:0000259" key="11">
    <source>
        <dbReference type="PROSITE" id="PS50075"/>
    </source>
</evidence>
<dbReference type="SUPFAM" id="SSF53901">
    <property type="entry name" value="Thiolase-like"/>
    <property type="match status" value="1"/>
</dbReference>
<dbReference type="InterPro" id="IPR001227">
    <property type="entry name" value="Ac_transferase_dom_sf"/>
</dbReference>
<keyword evidence="2" id="KW-0597">Phosphoprotein</keyword>
<feature type="region of interest" description="C-terminal hotdog fold" evidence="9">
    <location>
        <begin position="1103"/>
        <end position="1255"/>
    </location>
</feature>
<dbReference type="InterPro" id="IPR013120">
    <property type="entry name" value="FAR_NAD-bd"/>
</dbReference>
<dbReference type="Gene3D" id="3.40.366.10">
    <property type="entry name" value="Malonyl-Coenzyme A Acyl Carrier Protein, domain 2"/>
    <property type="match status" value="1"/>
</dbReference>
<evidence type="ECO:0000256" key="6">
    <source>
        <dbReference type="ARBA" id="ARBA00022737"/>
    </source>
</evidence>
<dbReference type="GO" id="GO:0004315">
    <property type="term" value="F:3-oxoacyl-[acyl-carrier-protein] synthase activity"/>
    <property type="evidence" value="ECO:0007669"/>
    <property type="project" value="InterPro"/>
</dbReference>
<evidence type="ECO:0000256" key="5">
    <source>
        <dbReference type="ARBA" id="ARBA00022679"/>
    </source>
</evidence>
<dbReference type="PROSITE" id="PS00455">
    <property type="entry name" value="AMP_BINDING"/>
    <property type="match status" value="1"/>
</dbReference>
<organism evidence="14">
    <name type="scientific">Pestalotiopsis microspora</name>
    <dbReference type="NCBI Taxonomy" id="85828"/>
    <lineage>
        <taxon>Eukaryota</taxon>
        <taxon>Fungi</taxon>
        <taxon>Dikarya</taxon>
        <taxon>Ascomycota</taxon>
        <taxon>Pezizomycotina</taxon>
        <taxon>Sordariomycetes</taxon>
        <taxon>Xylariomycetidae</taxon>
        <taxon>Amphisphaeriales</taxon>
        <taxon>Sporocadaceae</taxon>
        <taxon>Pestalotiopsis</taxon>
    </lineage>
</organism>
<dbReference type="Pfam" id="PF00698">
    <property type="entry name" value="Acyl_transf_1"/>
    <property type="match status" value="1"/>
</dbReference>
<dbReference type="GO" id="GO:0004312">
    <property type="term" value="F:fatty acid synthase activity"/>
    <property type="evidence" value="ECO:0007669"/>
    <property type="project" value="TreeGrafter"/>
</dbReference>
<evidence type="ECO:0000259" key="12">
    <source>
        <dbReference type="PROSITE" id="PS52004"/>
    </source>
</evidence>
<dbReference type="Gene3D" id="3.40.50.150">
    <property type="entry name" value="Vaccinia Virus protein VP39"/>
    <property type="match status" value="1"/>
</dbReference>
<feature type="domain" description="PKS/mFAS DH" evidence="13">
    <location>
        <begin position="949"/>
        <end position="1255"/>
    </location>
</feature>
<dbReference type="GO" id="GO:0032259">
    <property type="term" value="P:methylation"/>
    <property type="evidence" value="ECO:0007669"/>
    <property type="project" value="UniProtKB-KW"/>
</dbReference>
<feature type="region of interest" description="Disordered" evidence="10">
    <location>
        <begin position="935"/>
        <end position="956"/>
    </location>
</feature>
<dbReference type="InterPro" id="IPR013968">
    <property type="entry name" value="PKS_KR"/>
</dbReference>
<dbReference type="InterPro" id="IPR016039">
    <property type="entry name" value="Thiolase-like"/>
</dbReference>
<evidence type="ECO:0000259" key="13">
    <source>
        <dbReference type="PROSITE" id="PS52019"/>
    </source>
</evidence>
<dbReference type="InterPro" id="IPR049552">
    <property type="entry name" value="PKS_DH_N"/>
</dbReference>
<dbReference type="SMART" id="SM00823">
    <property type="entry name" value="PKS_PP"/>
    <property type="match status" value="2"/>
</dbReference>
<evidence type="ECO:0000256" key="2">
    <source>
        <dbReference type="ARBA" id="ARBA00022553"/>
    </source>
</evidence>
<feature type="domain" description="Carrier" evidence="11">
    <location>
        <begin position="3558"/>
        <end position="3638"/>
    </location>
</feature>
<evidence type="ECO:0000256" key="7">
    <source>
        <dbReference type="ARBA" id="ARBA00023002"/>
    </source>
</evidence>
<sequence>MTTMNGASPLPEPIAIVGTGCRFPGGANSPSALWKLLEKPRDICQEIPADRFNTTGFYHRDGTRHGTTNVRHTYLLDEDVRVFDAGFFNISPNEADSIDPQQRLLLETVYEALEVGGHTLESLRGSDTAVYVGTMGVDYHETLLRDLDVIPAYFATSTNRAILSNRISYFFDWHGPSITIDTACSSSLIAVHQGVQALRNGDSRVAVACGAQITLGHEMYIVESKLKMLSPTGRSRMWDADADGYARGEGVSAIVMKRLSDAIADGDYIECLIRGTGTNQDGFSGGLTVPNTEAQTALIHQTYAKAGLDPVNNPNDRPQFFEAHGTGTQVGDPKEAAAIYEAFGRHIHQEDKIPLYVGSVKTVVGHLEGAAGLAGLLKASLSIQKAQIVPNLLFNRLNPRIEPFYKGLVIPTSITSWPELANGVPRRASVNSFGFGGTNAHVILEEYIAPQSPQTGPTTQSLIPFVFSATSEKSLVSSLEQYSAFLKTSDGKINASDLAWTLQSHRSQLPVKIAFSALSTGDLSSKIDDKLSVLRENPGTAVGTRTARRPGPPQILGIFTGQGAQWPAMGAQLLHTSSFVRQRIRQLEESLASLPQSDRPKWSLRDELCATADASRVAEAELSQPLCTAVQIVLVDLLRRAGINFSAVVGHSSGEIAAAYAADFISSHDAIRIAFYRGLYAYRAGDGKKGGMLAVGTSLEDAQDLLDTEAFEGRIAIAAHNSPASVTLSGDADAIVHAQKVFQEEKKFARLLKVEIAYHSHHMLPCGNPYIEALRACGIQVNRDRSDDSCAWYSSVIPSETPMQCIDALQDTYWKDNMANPVLFADAVKNAVANNEHLNLALEVGPHPALKGPAMQNISDARPAGLPYSGVLTRGNDDVESLLDAAGFVWTLFGAQGVDLQFYERTITNIPPAHKLLVDLPTYQWDHGRIHWTESRRSRRTRGRKDAPHELLGSPSPDSNAYDMRWHNILRLTEIPWLAGHQLQGQTVFPAAGYVAMAVEASRSIAANKQIELIELRDLQIPRAITFEEEENSLGVETMVTMTDIKCIGDESVTAHCSIYAYPVISAGTDHDLELMARCSVTVALGDPSSTTLPCHPAEDYNMSAVDVDRFYSALTELGYGYSGPFRTLSSMRRRLNHASAFVDDYCYTEDDSTLYLVHPTMLDVAFQSSMLAYSAPGDERLWSLHVPTSIGSIVINPALCPSWPNSGPRLPLRATLDDSAPYSANIEVLSENSQHCMIQVEDLVIEPFAPGTEADDRKLFSYTKIGLGAPDGQSVMESARPSADEVELMTVRERIAYYYLHRWRDEITEEEWQGAFPHLYNFLKHTLDLVSRGQHPTVQERWAQDESDLIQSLISKHWNDIDIRLVAAVGDNLAAAARGETSMLEHMMYNGLLDDFYRHSLGCERYNAFLGAMAKQISHRYPHANILEIGAGTGSATRAVLEATGGKLSSYTFTDISAGFFAKAAEVFKVHSDKMTFKVFDAEKTPASQGYEPYSYDVIVASNVLHATASLQKTLAHTRQLLKPGGYLLLLEITENDPIYGSTVFGALPGWWLGVDDGRKFAPTVTPREWHSVLRKVGFGGIDAITPKIEGSVWPFSVIASQAIDAQVTFLRRPLSSPLPFAPIESLVILGTGTLESAQIAEDLSDNLGRFCLKTTILEALPTQAEALDLSSSSTFINLVDLDSPIFKNFTFDKMEGLRRVFELARHVIWVTHRAMTEEPYHMASLAFSRSISNEAAHISLNMLDIADLNPGVASVIAEQLLRQCALEEFNHDSLLWSKEPETLLQGGNLLIPRLIHNTEQNARLNSTRRHITKSVPFLSSNIAISQSSASHYRLVDDSSPQIVRSDDRLSIRAEASTLMALRMDVDALLFLSIGQDATTGDTAVNASVTNTQVAKPAASVRVEGDNALPALDFLLAVTGEILAESLISELPARSSILVHCSNHHQSLALALSRQAAVKNIRVVLSTDSENDDNLSRDKSNCHWIKLASHTPRHAFQKTLLALGPTHYLDLSPGDVSQKIAAHILPSGCKVIDVSTLFQMRSALPPSVDLEAIQTRLKKAIDAARTTSTTIYDKELLQKCAISVNAVPEREASLNDAATVVQWPTQGQGTIEVRPLDPRQLFSKDKTYVLFGLSGQLGQSLCDWMVSQGAGCVCLTSRNPKIDPRWLASFELTPSKVKVFSMDVTIMKSVTDVIKTIRETCPPIAGIVHGAMVLSDALFASMSFDQMQTVLGPKIDGANNLNQAFYDDDLDFFILLSSGAGVVGNSGQSNYAATSGYLNGLARQRRSRGLAASTIDIGMVTGIGYVETAGQHVVDQLGKYGLSILSEPDFRLAFAETVRAGYPSPKDRFNIPDAVITTGIRTMLDGETNVTWRNNPIFSHCIITELKGDRDGVAGQSRSRVAAVPLMEQISKTSSKEKALGVIKECFLAKLRVILQNAALELDDGAPLVEVGIDSLVAVEVRSWFLKELKVDVPVLKIVGGASLVDLCEFATNKLLDKILPSEEKGNATAPALATTLPKSKSLVPPPLPSSVTSSRLDSENGSTPADAVTPSLSVTEPSSKSPSEIDVLESNNASQALPEVPMKSVVPKTIVRRAELTPGQLGHIRLIKLLQDSAHLNIACLIKVEGVLKAERLAEAAHIVSRRHEALRTSFIGEESENTTMQAIFAETGILVDHGVVNDEVAAQETYARLEKHEFDLKNGECMRISILHLSPDVNFVIIVWNHLIMDGASFEVFWADLMQVYCGNTLPASPPQYADYTKKQLEDIRDGLLSEQIDFWQQKLSVILDQGPLPLLPFADRLKANAFHFYFAVFKVMLTKLLELEGKELCIGMANAGRFDKNTMGSIGNYANALPIVFQKSKKSQTFPELLRETRTEVLKALANSQVPYDMLLEELQVPRSASYSPMYQAFINYRSGAKERRSLGNAQAEFMNWSGNKAGYDIILDIVDNPGGQAIVSMEVQKGLYSEEEAVTLLEVYSQLLEAVVSAPTSPLRQLSMYTKQDEQRALKAGRGEIKEMKDPQISTLVHQTEDMVQRYPHRTALRDSSGACLTFSDMAKRVNAIAAALASKNLPIGSVIGAFQHPTVDWACSMLASMRLGFVHLSLDPRFPATRLRDMTEECCLAAVIVNYTSENDVGILGLPDDLVIKVEHCPDTTTLPPIVATPDMLATLMYTSGSTGKPKGFLLKHEGLLNEVQDSIECFQMTPNDVTLQQSAITFDAALWEIFIAIASGGASVIVSKDHRVDPEAVTSLLSSQGVTVAIATPTEYSLWIRDGSIEDFKQAPLRLVCATGEMLSRAHSDMILDLQIPGLRLNNAYGPSETSIVISKTDIEPSHAINHGRRIRNPVGYTGKNRSIYIVDSELRLLPVGFSGEVVVGGCGVGVGYLHREALTAEKFVHDPWAAPEQRARGWTRMYHTGDRGFLDENGCLTLESRMLGDTELKLRGIRMDVQDVEKAIIDTANGAISDAVVSVRGEPDAQYLVAHLIYDDKIVPQGVQKDYYSTHIVSRLPLPQYMRPGIAVPTKEFPMNRNGKLDRAEVAALPIHYTVANGRQSLKDYNVLSDTEQQLRELWLTLLPSGATEVFDLSHESDFLSIGGDSGSLVRLHRLIRETFQVTFPLIHLFECSTLRAMSAKIQDECGQAARSINWDNETAISPIDISTRAAQLLQLQPAQSMPSSTAAKVVVLTGATGNLSSVLLLELAKNDEIGEIHCLAIRNMEKAKAILDNAGLSPQQRRKIYLYAGDLTAPRLGVPDVDFARLMRTTDSIVHIAAARAFWDDYYVLRANNVSSVHGLLLLATPRKIPIHFMSSGGVTRFAEAVATPRQMPPTDGSDGYVSGKWAVERILESAARGLQLPVNIYRTVHVKHDEGDCIRTQKVLEAFENSTRDIAALPADSAAAWDGHVDLLKLSTVAENITRAVIADKTGQDSAIGHAPLFVVNNYNAESRVTIRQVLSHLQTRMGQKPEGFQHIEVLEWMGRLKRAGFPYMLASFSLTYNSGEQSKPLALER</sequence>
<dbReference type="EMBL" id="KX190818">
    <property type="protein sequence ID" value="APX44007.1"/>
    <property type="molecule type" value="mRNA"/>
</dbReference>
<dbReference type="PANTHER" id="PTHR43775">
    <property type="entry name" value="FATTY ACID SYNTHASE"/>
    <property type="match status" value="1"/>
</dbReference>
<feature type="active site" description="Proton donor; for dehydratase activity" evidence="9">
    <location>
        <position position="1164"/>
    </location>
</feature>
<dbReference type="Gene3D" id="3.10.129.110">
    <property type="entry name" value="Polyketide synthase dehydratase"/>
    <property type="match status" value="1"/>
</dbReference>
<keyword evidence="1" id="KW-0596">Phosphopantetheine</keyword>
<feature type="domain" description="Ketosynthase family 3 (KS3)" evidence="12">
    <location>
        <begin position="11"/>
        <end position="446"/>
    </location>
</feature>
<dbReference type="Pfam" id="PF00501">
    <property type="entry name" value="AMP-binding"/>
    <property type="match status" value="1"/>
</dbReference>
<dbReference type="Gene3D" id="3.40.50.720">
    <property type="entry name" value="NAD(P)-binding Rossmann-like Domain"/>
    <property type="match status" value="2"/>
</dbReference>
<dbReference type="PROSITE" id="PS00606">
    <property type="entry name" value="KS3_1"/>
    <property type="match status" value="1"/>
</dbReference>
<dbReference type="InterPro" id="IPR009081">
    <property type="entry name" value="PP-bd_ACP"/>
</dbReference>
<dbReference type="SUPFAM" id="SSF47336">
    <property type="entry name" value="ACP-like"/>
    <property type="match status" value="2"/>
</dbReference>
<dbReference type="InterPro" id="IPR014043">
    <property type="entry name" value="Acyl_transferase_dom"/>
</dbReference>
<dbReference type="SMART" id="SM00827">
    <property type="entry name" value="PKS_AT"/>
    <property type="match status" value="1"/>
</dbReference>
<dbReference type="Gene3D" id="3.30.559.30">
    <property type="entry name" value="Nonribosomal peptide synthetase, condensation domain"/>
    <property type="match status" value="2"/>
</dbReference>
<dbReference type="SUPFAM" id="SSF52151">
    <property type="entry name" value="FabD/lysophospholipase-like"/>
    <property type="match status" value="1"/>
</dbReference>
<dbReference type="InterPro" id="IPR045851">
    <property type="entry name" value="AMP-bd_C_sf"/>
</dbReference>
<dbReference type="GO" id="GO:0009403">
    <property type="term" value="P:toxin biosynthetic process"/>
    <property type="evidence" value="ECO:0007669"/>
    <property type="project" value="UniProtKB-ARBA"/>
</dbReference>
<dbReference type="InterPro" id="IPR006162">
    <property type="entry name" value="Ppantetheine_attach_site"/>
</dbReference>
<dbReference type="InterPro" id="IPR000873">
    <property type="entry name" value="AMP-dep_synth/lig_dom"/>
</dbReference>
<dbReference type="InterPro" id="IPR049551">
    <property type="entry name" value="PKS_DH_C"/>
</dbReference>
<keyword evidence="5" id="KW-0808">Transferase</keyword>
<dbReference type="InterPro" id="IPR014030">
    <property type="entry name" value="Ketoacyl_synth_N"/>
</dbReference>
<keyword evidence="6" id="KW-0677">Repeat</keyword>
<dbReference type="GO" id="GO:0008168">
    <property type="term" value="F:methyltransferase activity"/>
    <property type="evidence" value="ECO:0007669"/>
    <property type="project" value="UniProtKB-KW"/>
</dbReference>
<dbReference type="Pfam" id="PF00668">
    <property type="entry name" value="Condensation"/>
    <property type="match status" value="2"/>
</dbReference>
<accession>A0A1P8NTK5</accession>
<dbReference type="SUPFAM" id="SSF52777">
    <property type="entry name" value="CoA-dependent acyltransferases"/>
    <property type="match status" value="2"/>
</dbReference>
<keyword evidence="7" id="KW-0560">Oxidoreductase</keyword>
<keyword evidence="3" id="KW-0436">Ligase</keyword>
<dbReference type="Pfam" id="PF00550">
    <property type="entry name" value="PP-binding"/>
    <property type="match status" value="2"/>
</dbReference>
<dbReference type="InterPro" id="IPR014031">
    <property type="entry name" value="Ketoacyl_synth_C"/>
</dbReference>
<evidence type="ECO:0000256" key="4">
    <source>
        <dbReference type="ARBA" id="ARBA00022603"/>
    </source>
</evidence>
<dbReference type="Pfam" id="PF02801">
    <property type="entry name" value="Ketoacyl-synt_C"/>
    <property type="match status" value="1"/>
</dbReference>
<dbReference type="InterPro" id="IPR032821">
    <property type="entry name" value="PKS_assoc"/>
</dbReference>
<evidence type="ECO:0000256" key="1">
    <source>
        <dbReference type="ARBA" id="ARBA00022450"/>
    </source>
</evidence>
<dbReference type="GO" id="GO:0031177">
    <property type="term" value="F:phosphopantetheine binding"/>
    <property type="evidence" value="ECO:0007669"/>
    <property type="project" value="InterPro"/>
</dbReference>
<dbReference type="Pfam" id="PF00109">
    <property type="entry name" value="ketoacyl-synt"/>
    <property type="match status" value="1"/>
</dbReference>
<dbReference type="Gene3D" id="3.40.50.12780">
    <property type="entry name" value="N-terminal domain of ligase-like"/>
    <property type="match status" value="1"/>
</dbReference>
<dbReference type="InterPro" id="IPR018201">
    <property type="entry name" value="Ketoacyl_synth_AS"/>
</dbReference>
<dbReference type="PROSITE" id="PS52004">
    <property type="entry name" value="KS3_2"/>
    <property type="match status" value="1"/>
</dbReference>
<dbReference type="InterPro" id="IPR036291">
    <property type="entry name" value="NAD(P)-bd_dom_sf"/>
</dbReference>
<gene>
    <name evidence="14" type="primary">pks36</name>
</gene>
<dbReference type="CDD" id="cd02440">
    <property type="entry name" value="AdoMet_MTases"/>
    <property type="match status" value="1"/>
</dbReference>
<dbReference type="Pfam" id="PF14765">
    <property type="entry name" value="PS-DH"/>
    <property type="match status" value="1"/>
</dbReference>
<dbReference type="InterPro" id="IPR023213">
    <property type="entry name" value="CAT-like_dom_sf"/>
</dbReference>
<evidence type="ECO:0000313" key="14">
    <source>
        <dbReference type="EMBL" id="APX44007.1"/>
    </source>
</evidence>
<reference evidence="14" key="1">
    <citation type="submission" date="2016-05" db="EMBL/GenBank/DDBJ databases">
        <authorList>
            <person name="Lavstsen T."/>
            <person name="Jespersen J.S."/>
        </authorList>
    </citation>
    <scope>NUCLEOTIDE SEQUENCE</scope>
    <source>
        <strain evidence="14">NK17</strain>
    </source>
</reference>
<dbReference type="SMART" id="SM00826">
    <property type="entry name" value="PKS_DH"/>
    <property type="match status" value="1"/>
</dbReference>
<dbReference type="InterPro" id="IPR042104">
    <property type="entry name" value="PKS_dehydratase_sf"/>
</dbReference>
<dbReference type="Pfam" id="PF08242">
    <property type="entry name" value="Methyltransf_12"/>
    <property type="match status" value="1"/>
</dbReference>
<dbReference type="InterPro" id="IPR016036">
    <property type="entry name" value="Malonyl_transacylase_ACP-bd"/>
</dbReference>
<dbReference type="Gene3D" id="3.30.300.30">
    <property type="match status" value="1"/>
</dbReference>
<dbReference type="InterPro" id="IPR013217">
    <property type="entry name" value="Methyltransf_12"/>
</dbReference>
<evidence type="ECO:0000256" key="3">
    <source>
        <dbReference type="ARBA" id="ARBA00022598"/>
    </source>
</evidence>
<evidence type="ECO:0000256" key="9">
    <source>
        <dbReference type="PROSITE-ProRule" id="PRU01363"/>
    </source>
</evidence>
<dbReference type="Gene3D" id="1.10.1200.10">
    <property type="entry name" value="ACP-like"/>
    <property type="match status" value="2"/>
</dbReference>